<protein>
    <submittedName>
        <fullName evidence="2">Uncharacterized protein</fullName>
    </submittedName>
</protein>
<dbReference type="InterPro" id="IPR009003">
    <property type="entry name" value="Peptidase_S1_PA"/>
</dbReference>
<name>A0A3S3PXW1_9ACAR</name>
<evidence type="ECO:0000313" key="3">
    <source>
        <dbReference type="Proteomes" id="UP000285301"/>
    </source>
</evidence>
<dbReference type="SUPFAM" id="SSF50494">
    <property type="entry name" value="Trypsin-like serine proteases"/>
    <property type="match status" value="1"/>
</dbReference>
<dbReference type="EMBL" id="NCKU01013440">
    <property type="protein sequence ID" value="RWR99831.1"/>
    <property type="molecule type" value="Genomic_DNA"/>
</dbReference>
<dbReference type="Proteomes" id="UP000285301">
    <property type="component" value="Unassembled WGS sequence"/>
</dbReference>
<comment type="caution">
    <text evidence="2">The sequence shown here is derived from an EMBL/GenBank/DDBJ whole genome shotgun (WGS) entry which is preliminary data.</text>
</comment>
<keyword evidence="1" id="KW-0732">Signal</keyword>
<gene>
    <name evidence="2" type="ORF">B4U79_19196</name>
</gene>
<evidence type="ECO:0000256" key="1">
    <source>
        <dbReference type="SAM" id="SignalP"/>
    </source>
</evidence>
<dbReference type="AlphaFoldDB" id="A0A3S3PXW1"/>
<accession>A0A3S3PXW1</accession>
<feature type="non-terminal residue" evidence="2">
    <location>
        <position position="61"/>
    </location>
</feature>
<sequence>MKSELLLAIFMVLGSSYSQNIPYLFGCTCGKENVEPRIFGGTMVSESKYPWVARIWALWMA</sequence>
<reference evidence="2 3" key="1">
    <citation type="journal article" date="2018" name="Gigascience">
        <title>Genomes of trombidid mites reveal novel predicted allergens and laterally-transferred genes associated with secondary metabolism.</title>
        <authorList>
            <person name="Dong X."/>
            <person name="Chaisiri K."/>
            <person name="Xia D."/>
            <person name="Armstrong S.D."/>
            <person name="Fang Y."/>
            <person name="Donnelly M.J."/>
            <person name="Kadowaki T."/>
            <person name="McGarry J.W."/>
            <person name="Darby A.C."/>
            <person name="Makepeace B.L."/>
        </authorList>
    </citation>
    <scope>NUCLEOTIDE SEQUENCE [LARGE SCALE GENOMIC DNA]</scope>
    <source>
        <strain evidence="2">UoL-WK</strain>
    </source>
</reference>
<proteinExistence type="predicted"/>
<feature type="chain" id="PRO_5018746367" evidence="1">
    <location>
        <begin position="19"/>
        <end position="61"/>
    </location>
</feature>
<evidence type="ECO:0000313" key="2">
    <source>
        <dbReference type="EMBL" id="RWR99831.1"/>
    </source>
</evidence>
<organism evidence="2 3">
    <name type="scientific">Dinothrombium tinctorium</name>
    <dbReference type="NCBI Taxonomy" id="1965070"/>
    <lineage>
        <taxon>Eukaryota</taxon>
        <taxon>Metazoa</taxon>
        <taxon>Ecdysozoa</taxon>
        <taxon>Arthropoda</taxon>
        <taxon>Chelicerata</taxon>
        <taxon>Arachnida</taxon>
        <taxon>Acari</taxon>
        <taxon>Acariformes</taxon>
        <taxon>Trombidiformes</taxon>
        <taxon>Prostigmata</taxon>
        <taxon>Anystina</taxon>
        <taxon>Parasitengona</taxon>
        <taxon>Trombidioidea</taxon>
        <taxon>Trombidiidae</taxon>
        <taxon>Dinothrombium</taxon>
    </lineage>
</organism>
<feature type="signal peptide" evidence="1">
    <location>
        <begin position="1"/>
        <end position="18"/>
    </location>
</feature>
<keyword evidence="3" id="KW-1185">Reference proteome</keyword>